<dbReference type="RefSeq" id="WP_206254307.1">
    <property type="nucleotide sequence ID" value="NZ_CP071060.1"/>
</dbReference>
<evidence type="ECO:0000313" key="2">
    <source>
        <dbReference type="EMBL" id="QSI76667.1"/>
    </source>
</evidence>
<gene>
    <name evidence="2" type="ORF">JY500_19750</name>
</gene>
<keyword evidence="1" id="KW-0732">Signal</keyword>
<evidence type="ECO:0000256" key="1">
    <source>
        <dbReference type="SAM" id="SignalP"/>
    </source>
</evidence>
<dbReference type="Proteomes" id="UP000663570">
    <property type="component" value="Chromosome"/>
</dbReference>
<accession>A0ABX7MB07</accession>
<dbReference type="PANTHER" id="PTHR35936">
    <property type="entry name" value="MEMBRANE-BOUND LYTIC MUREIN TRANSGLYCOSYLASE F"/>
    <property type="match status" value="1"/>
</dbReference>
<dbReference type="EMBL" id="CP071060">
    <property type="protein sequence ID" value="QSI76667.1"/>
    <property type="molecule type" value="Genomic_DNA"/>
</dbReference>
<proteinExistence type="predicted"/>
<feature type="chain" id="PRO_5047191745" evidence="1">
    <location>
        <begin position="24"/>
        <end position="274"/>
    </location>
</feature>
<protein>
    <submittedName>
        <fullName evidence="2">Transporter substrate-binding domain-containing protein</fullName>
    </submittedName>
</protein>
<dbReference type="Gene3D" id="3.40.190.10">
    <property type="entry name" value="Periplasmic binding protein-like II"/>
    <property type="match status" value="2"/>
</dbReference>
<evidence type="ECO:0000313" key="3">
    <source>
        <dbReference type="Proteomes" id="UP000663570"/>
    </source>
</evidence>
<organism evidence="2 3">
    <name type="scientific">Niveibacterium microcysteis</name>
    <dbReference type="NCBI Taxonomy" id="2811415"/>
    <lineage>
        <taxon>Bacteria</taxon>
        <taxon>Pseudomonadati</taxon>
        <taxon>Pseudomonadota</taxon>
        <taxon>Betaproteobacteria</taxon>
        <taxon>Rhodocyclales</taxon>
        <taxon>Rhodocyclaceae</taxon>
        <taxon>Niveibacterium</taxon>
    </lineage>
</organism>
<sequence>MCLRLAGLLLGGLVCFPTGLAHAAGCKASYTVPVALIGDVARRASDNSVEGYVPDLVAELARRSGCDLKIEEVPAARISAMRQHGEVAILAYSTQRPSAPGYAFIPTERFAHDLLVNTAHVASPPTVKSVLSDSRLVFGRVRGMNYGPEIEALLAQLGPSRVDESSSIDDLYRKLVAGRVDAAFQFPLVYRGKLAALSAEHRVAVLPFDGAAPQVGGWAFHTPPMDGDDAERLATAVRMMRDDGTTTRILARFVGDAAARRARYAGAGQKAGKS</sequence>
<dbReference type="PANTHER" id="PTHR35936:SF35">
    <property type="entry name" value="L-CYSTINE-BINDING PROTEIN TCYJ"/>
    <property type="match status" value="1"/>
</dbReference>
<feature type="signal peptide" evidence="1">
    <location>
        <begin position="1"/>
        <end position="23"/>
    </location>
</feature>
<keyword evidence="3" id="KW-1185">Reference proteome</keyword>
<reference evidence="2 3" key="1">
    <citation type="submission" date="2021-02" db="EMBL/GenBank/DDBJ databases">
        <title>Niveibacterium changnyeongensis HC41.</title>
        <authorList>
            <person name="Kang M."/>
        </authorList>
    </citation>
    <scope>NUCLEOTIDE SEQUENCE [LARGE SCALE GENOMIC DNA]</scope>
    <source>
        <strain evidence="2 3">HC41</strain>
    </source>
</reference>
<name>A0ABX7MB07_9RHOO</name>
<dbReference type="SUPFAM" id="SSF53850">
    <property type="entry name" value="Periplasmic binding protein-like II"/>
    <property type="match status" value="1"/>
</dbReference>